<sequence length="106" mass="11511">MSRFDPHTPVSAVERSQARRQRRPRALSVNVAAGCTWHAATSNQCNAGPNNAHLRNVAATQRSLLATRLRIGQSGREQLYSLSTVTRASINTRRGDTAAATRPFAA</sequence>
<name>A0ABW9KPH0_XANCT</name>
<proteinExistence type="predicted"/>
<reference evidence="2 3" key="1">
    <citation type="submission" date="2024-12" db="EMBL/GenBank/DDBJ databases">
        <authorList>
            <person name="Alaofin S."/>
            <person name="Velasco D."/>
            <person name="Li D."/>
            <person name="Baldwin T."/>
            <person name="Liu Z."/>
            <person name="Schachterle J.K."/>
        </authorList>
    </citation>
    <scope>NUCLEOTIDE SEQUENCE [LARGE SCALE GENOMIC DNA]</scope>
    <source>
        <strain evidence="2 3">B1</strain>
    </source>
</reference>
<evidence type="ECO:0000313" key="2">
    <source>
        <dbReference type="EMBL" id="MFN6505700.1"/>
    </source>
</evidence>
<protein>
    <submittedName>
        <fullName evidence="2">Uncharacterized protein</fullName>
    </submittedName>
</protein>
<dbReference type="RefSeq" id="WP_128809167.1">
    <property type="nucleotide sequence ID" value="NZ_CP064003.1"/>
</dbReference>
<dbReference type="Proteomes" id="UP001635788">
    <property type="component" value="Unassembled WGS sequence"/>
</dbReference>
<keyword evidence="3" id="KW-1185">Reference proteome</keyword>
<evidence type="ECO:0000256" key="1">
    <source>
        <dbReference type="SAM" id="MobiDB-lite"/>
    </source>
</evidence>
<feature type="region of interest" description="Disordered" evidence="1">
    <location>
        <begin position="1"/>
        <end position="26"/>
    </location>
</feature>
<evidence type="ECO:0000313" key="3">
    <source>
        <dbReference type="Proteomes" id="UP001635788"/>
    </source>
</evidence>
<organism evidence="2 3">
    <name type="scientific">Xanthomonas translucens pv. translucens</name>
    <dbReference type="NCBI Taxonomy" id="134875"/>
    <lineage>
        <taxon>Bacteria</taxon>
        <taxon>Pseudomonadati</taxon>
        <taxon>Pseudomonadota</taxon>
        <taxon>Gammaproteobacteria</taxon>
        <taxon>Lysobacterales</taxon>
        <taxon>Lysobacteraceae</taxon>
        <taxon>Xanthomonas</taxon>
        <taxon>Xanthomonas translucens group</taxon>
    </lineage>
</organism>
<accession>A0ABW9KPH0</accession>
<dbReference type="EMBL" id="JBKAMQ010000002">
    <property type="protein sequence ID" value="MFN6505700.1"/>
    <property type="molecule type" value="Genomic_DNA"/>
</dbReference>
<comment type="caution">
    <text evidence="2">The sequence shown here is derived from an EMBL/GenBank/DDBJ whole genome shotgun (WGS) entry which is preliminary data.</text>
</comment>
<gene>
    <name evidence="2" type="ORF">ACK3FC_00210</name>
</gene>